<name>A0ABR0J9B6_9EURO</name>
<evidence type="ECO:0000313" key="4">
    <source>
        <dbReference type="EMBL" id="KAK5059323.1"/>
    </source>
</evidence>
<dbReference type="PANTHER" id="PTHR16943">
    <property type="entry name" value="2-METHYLCITRATE DEHYDRATASE-RELATED"/>
    <property type="match status" value="1"/>
</dbReference>
<evidence type="ECO:0000259" key="3">
    <source>
        <dbReference type="Pfam" id="PF19305"/>
    </source>
</evidence>
<dbReference type="Gene3D" id="3.30.1330.120">
    <property type="entry name" value="2-methylcitrate dehydratase PrpD"/>
    <property type="match status" value="1"/>
</dbReference>
<dbReference type="Pfam" id="PF19305">
    <property type="entry name" value="MmgE_PrpD_C"/>
    <property type="match status" value="1"/>
</dbReference>
<dbReference type="Gene3D" id="1.10.4100.10">
    <property type="entry name" value="2-methylcitrate dehydratase PrpD"/>
    <property type="match status" value="2"/>
</dbReference>
<gene>
    <name evidence="4" type="ORF">LTR69_006613</name>
</gene>
<protein>
    <recommendedName>
        <fullName evidence="6">MmgE/PrpD family protein</fullName>
    </recommendedName>
</protein>
<keyword evidence="5" id="KW-1185">Reference proteome</keyword>
<dbReference type="SUPFAM" id="SSF103378">
    <property type="entry name" value="2-methylcitrate dehydratase PrpD"/>
    <property type="match status" value="1"/>
</dbReference>
<feature type="domain" description="MmgE/PrpD N-terminal" evidence="2">
    <location>
        <begin position="92"/>
        <end position="230"/>
    </location>
</feature>
<dbReference type="InterPro" id="IPR045336">
    <property type="entry name" value="MmgE_PrpD_N"/>
</dbReference>
<sequence>MTFTPERRQTLTRLAAKRLKQISSGELSADVREKVSLCLLDFLGACQAGLGGELGEPLLKYAELHVGKPETFVFGSDKAMCAETAAFVHAALSNSLALAQRDGWTGEQLMRAIVGGYEMGAVLGHSIRGGGQFNTHFRSTALIGSFAAAGALSAGNTPDDEDTVMRILCFAINMACGINAWAHTGGREIYIHNGSASVAAITSYDLGRTGILVSDVVLEGKDGYFEALGVDPNASDRFKTWIESSPLGRGILETRFKPASCCNFTQASTAIALKMHKDFHPKITNVDNLAKMHVTTTPGALAYPGCDNAGPLVSKSSGKLSIQFGVCAALVFGRFDDDTSGRINDPVVTSLMRKMSVTTNSEFEKSYNNGLQPAKIEIFFKDGTVVAEAVPDVPWLDGLAVTERFLQEISRWLPAESAQKLVSRCQHLETVTDAGRELFVF</sequence>
<organism evidence="4 5">
    <name type="scientific">Exophiala sideris</name>
    <dbReference type="NCBI Taxonomy" id="1016849"/>
    <lineage>
        <taxon>Eukaryota</taxon>
        <taxon>Fungi</taxon>
        <taxon>Dikarya</taxon>
        <taxon>Ascomycota</taxon>
        <taxon>Pezizomycotina</taxon>
        <taxon>Eurotiomycetes</taxon>
        <taxon>Chaetothyriomycetidae</taxon>
        <taxon>Chaetothyriales</taxon>
        <taxon>Herpotrichiellaceae</taxon>
        <taxon>Exophiala</taxon>
    </lineage>
</organism>
<comment type="caution">
    <text evidence="4">The sequence shown here is derived from an EMBL/GenBank/DDBJ whole genome shotgun (WGS) entry which is preliminary data.</text>
</comment>
<accession>A0ABR0J9B6</accession>
<dbReference type="PANTHER" id="PTHR16943:SF8">
    <property type="entry name" value="2-METHYLCITRATE DEHYDRATASE"/>
    <property type="match status" value="1"/>
</dbReference>
<evidence type="ECO:0000259" key="2">
    <source>
        <dbReference type="Pfam" id="PF03972"/>
    </source>
</evidence>
<evidence type="ECO:0008006" key="6">
    <source>
        <dbReference type="Google" id="ProtNLM"/>
    </source>
</evidence>
<dbReference type="InterPro" id="IPR036148">
    <property type="entry name" value="MmgE/PrpD_sf"/>
</dbReference>
<dbReference type="InterPro" id="IPR005656">
    <property type="entry name" value="MmgE_PrpD"/>
</dbReference>
<comment type="similarity">
    <text evidence="1">Belongs to the PrpD family.</text>
</comment>
<evidence type="ECO:0000256" key="1">
    <source>
        <dbReference type="ARBA" id="ARBA00006174"/>
    </source>
</evidence>
<dbReference type="Proteomes" id="UP001345691">
    <property type="component" value="Unassembled WGS sequence"/>
</dbReference>
<feature type="domain" description="MmgE/PrpD C-terminal" evidence="3">
    <location>
        <begin position="260"/>
        <end position="390"/>
    </location>
</feature>
<dbReference type="InterPro" id="IPR042183">
    <property type="entry name" value="MmgE/PrpD_sf_1"/>
</dbReference>
<dbReference type="InterPro" id="IPR045337">
    <property type="entry name" value="MmgE_PrpD_C"/>
</dbReference>
<dbReference type="InterPro" id="IPR042188">
    <property type="entry name" value="MmgE/PrpD_sf_2"/>
</dbReference>
<reference evidence="4 5" key="1">
    <citation type="submission" date="2023-08" db="EMBL/GenBank/DDBJ databases">
        <title>Black Yeasts Isolated from many extreme environments.</title>
        <authorList>
            <person name="Coleine C."/>
            <person name="Stajich J.E."/>
            <person name="Selbmann L."/>
        </authorList>
    </citation>
    <scope>NUCLEOTIDE SEQUENCE [LARGE SCALE GENOMIC DNA]</scope>
    <source>
        <strain evidence="4 5">CCFEE 6328</strain>
    </source>
</reference>
<dbReference type="Pfam" id="PF03972">
    <property type="entry name" value="MmgE_PrpD_N"/>
    <property type="match status" value="1"/>
</dbReference>
<evidence type="ECO:0000313" key="5">
    <source>
        <dbReference type="Proteomes" id="UP001345691"/>
    </source>
</evidence>
<proteinExistence type="inferred from homology"/>
<dbReference type="EMBL" id="JAVRRF010000013">
    <property type="protein sequence ID" value="KAK5059323.1"/>
    <property type="molecule type" value="Genomic_DNA"/>
</dbReference>